<evidence type="ECO:0000256" key="1">
    <source>
        <dbReference type="ARBA" id="ARBA00004245"/>
    </source>
</evidence>
<evidence type="ECO:0000256" key="7">
    <source>
        <dbReference type="PROSITE-ProRule" id="PRU00782"/>
    </source>
</evidence>
<dbReference type="GO" id="GO:0000146">
    <property type="term" value="F:microfilament motor activity"/>
    <property type="evidence" value="ECO:0007669"/>
    <property type="project" value="TreeGrafter"/>
</dbReference>
<keyword evidence="3" id="KW-0963">Cytoplasm</keyword>
<accession>A0A4C1TU08</accession>
<evidence type="ECO:0000313" key="9">
    <source>
        <dbReference type="EMBL" id="GBP17286.1"/>
    </source>
</evidence>
<evidence type="ECO:0000256" key="2">
    <source>
        <dbReference type="ARBA" id="ARBA00004316"/>
    </source>
</evidence>
<dbReference type="PROSITE" id="PS51456">
    <property type="entry name" value="MYOSIN_MOTOR"/>
    <property type="match status" value="1"/>
</dbReference>
<evidence type="ECO:0000259" key="8">
    <source>
        <dbReference type="PROSITE" id="PS51456"/>
    </source>
</evidence>
<dbReference type="GO" id="GO:0016459">
    <property type="term" value="C:myosin complex"/>
    <property type="evidence" value="ECO:0007669"/>
    <property type="project" value="UniProtKB-KW"/>
</dbReference>
<keyword evidence="10" id="KW-1185">Reference proteome</keyword>
<dbReference type="PANTHER" id="PTHR46256:SF2">
    <property type="entry name" value="NEITHER INACTIVATION NOR AFTERPOTENTIAL PROTEIN C"/>
    <property type="match status" value="1"/>
</dbReference>
<dbReference type="PANTHER" id="PTHR46256">
    <property type="entry name" value="AGAP011099-PA"/>
    <property type="match status" value="1"/>
</dbReference>
<dbReference type="OrthoDB" id="6108017at2759"/>
<dbReference type="Gene3D" id="1.20.120.720">
    <property type="entry name" value="Myosin VI head, motor domain, U50 subdomain"/>
    <property type="match status" value="1"/>
</dbReference>
<dbReference type="GO" id="GO:0042995">
    <property type="term" value="C:cell projection"/>
    <property type="evidence" value="ECO:0007669"/>
    <property type="project" value="UniProtKB-SubCell"/>
</dbReference>
<dbReference type="GO" id="GO:0005524">
    <property type="term" value="F:ATP binding"/>
    <property type="evidence" value="ECO:0007669"/>
    <property type="project" value="InterPro"/>
</dbReference>
<dbReference type="SUPFAM" id="SSF52540">
    <property type="entry name" value="P-loop containing nucleoside triphosphate hydrolases"/>
    <property type="match status" value="1"/>
</dbReference>
<comment type="subcellular location">
    <subcellularLocation>
        <location evidence="2">Cell projection</location>
    </subcellularLocation>
    <subcellularLocation>
        <location evidence="1">Cytoplasm</location>
        <location evidence="1">Cytoskeleton</location>
    </subcellularLocation>
</comment>
<evidence type="ECO:0000256" key="3">
    <source>
        <dbReference type="ARBA" id="ARBA00022490"/>
    </source>
</evidence>
<keyword evidence="5" id="KW-0206">Cytoskeleton</keyword>
<evidence type="ECO:0000256" key="6">
    <source>
        <dbReference type="ARBA" id="ARBA00023273"/>
    </source>
</evidence>
<dbReference type="AlphaFoldDB" id="A0A4C1TU08"/>
<proteinExistence type="inferred from homology"/>
<feature type="domain" description="Myosin motor" evidence="8">
    <location>
        <begin position="1"/>
        <end position="128"/>
    </location>
</feature>
<comment type="caution">
    <text evidence="7">Lacks conserved residue(s) required for the propagation of feature annotation.</text>
</comment>
<protein>
    <submittedName>
        <fullName evidence="9">Neither inactivation nor afterpotential protein C</fullName>
    </submittedName>
</protein>
<keyword evidence="7" id="KW-0009">Actin-binding</keyword>
<dbReference type="InterPro" id="IPR001609">
    <property type="entry name" value="Myosin_head_motor_dom-like"/>
</dbReference>
<name>A0A4C1TU08_EUMVA</name>
<sequence>MPKWIIPEMVTRIAELLRVDEKKFLWSLTNFIMVKGGIAERRQYTTEEARDARDAVASTIYSRLVDWIINKINMNMAFPRAVYRVVEKHSQFIKKHTATEISVAHYTGRIVYDTRAFTYINRDFVPPR</sequence>
<dbReference type="GO" id="GO:0004674">
    <property type="term" value="F:protein serine/threonine kinase activity"/>
    <property type="evidence" value="ECO:0007669"/>
    <property type="project" value="TreeGrafter"/>
</dbReference>
<dbReference type="GO" id="GO:0030832">
    <property type="term" value="P:regulation of actin filament length"/>
    <property type="evidence" value="ECO:0007669"/>
    <property type="project" value="TreeGrafter"/>
</dbReference>
<dbReference type="STRING" id="151549.A0A4C1TU08"/>
<gene>
    <name evidence="9" type="primary">ninaC</name>
    <name evidence="9" type="ORF">EVAR_73315_1</name>
</gene>
<comment type="caution">
    <text evidence="9">The sequence shown here is derived from an EMBL/GenBank/DDBJ whole genome shotgun (WGS) entry which is preliminary data.</text>
</comment>
<dbReference type="InterPro" id="IPR027417">
    <property type="entry name" value="P-loop_NTPase"/>
</dbReference>
<evidence type="ECO:0000256" key="4">
    <source>
        <dbReference type="ARBA" id="ARBA00022737"/>
    </source>
</evidence>
<dbReference type="Pfam" id="PF00063">
    <property type="entry name" value="Myosin_head"/>
    <property type="match status" value="1"/>
</dbReference>
<reference evidence="9 10" key="1">
    <citation type="journal article" date="2019" name="Commun. Biol.">
        <title>The bagworm genome reveals a unique fibroin gene that provides high tensile strength.</title>
        <authorList>
            <person name="Kono N."/>
            <person name="Nakamura H."/>
            <person name="Ohtoshi R."/>
            <person name="Tomita M."/>
            <person name="Numata K."/>
            <person name="Arakawa K."/>
        </authorList>
    </citation>
    <scope>NUCLEOTIDE SEQUENCE [LARGE SCALE GENOMIC DNA]</scope>
</reference>
<keyword evidence="7" id="KW-0505">Motor protein</keyword>
<comment type="similarity">
    <text evidence="7">Belongs to the TRAFAC class myosin-kinesin ATPase superfamily. Myosin family.</text>
</comment>
<dbReference type="InterPro" id="IPR052409">
    <property type="entry name" value="Myosin-III_kinase_activity"/>
</dbReference>
<keyword evidence="6" id="KW-0966">Cell projection</keyword>
<organism evidence="9 10">
    <name type="scientific">Eumeta variegata</name>
    <name type="common">Bagworm moth</name>
    <name type="synonym">Eumeta japonica</name>
    <dbReference type="NCBI Taxonomy" id="151549"/>
    <lineage>
        <taxon>Eukaryota</taxon>
        <taxon>Metazoa</taxon>
        <taxon>Ecdysozoa</taxon>
        <taxon>Arthropoda</taxon>
        <taxon>Hexapoda</taxon>
        <taxon>Insecta</taxon>
        <taxon>Pterygota</taxon>
        <taxon>Neoptera</taxon>
        <taxon>Endopterygota</taxon>
        <taxon>Lepidoptera</taxon>
        <taxon>Glossata</taxon>
        <taxon>Ditrysia</taxon>
        <taxon>Tineoidea</taxon>
        <taxon>Psychidae</taxon>
        <taxon>Oiketicinae</taxon>
        <taxon>Eumeta</taxon>
    </lineage>
</organism>
<evidence type="ECO:0000313" key="10">
    <source>
        <dbReference type="Proteomes" id="UP000299102"/>
    </source>
</evidence>
<keyword evidence="4" id="KW-0677">Repeat</keyword>
<evidence type="ECO:0000256" key="5">
    <source>
        <dbReference type="ARBA" id="ARBA00023212"/>
    </source>
</evidence>
<dbReference type="Proteomes" id="UP000299102">
    <property type="component" value="Unassembled WGS sequence"/>
</dbReference>
<keyword evidence="7" id="KW-0518">Myosin</keyword>
<dbReference type="EMBL" id="BGZK01006257">
    <property type="protein sequence ID" value="GBP17286.1"/>
    <property type="molecule type" value="Genomic_DNA"/>
</dbReference>
<dbReference type="GO" id="GO:0003779">
    <property type="term" value="F:actin binding"/>
    <property type="evidence" value="ECO:0007669"/>
    <property type="project" value="UniProtKB-KW"/>
</dbReference>